<evidence type="ECO:0000256" key="1">
    <source>
        <dbReference type="ARBA" id="ARBA00004141"/>
    </source>
</evidence>
<evidence type="ECO:0000313" key="11">
    <source>
        <dbReference type="Proteomes" id="UP001165366"/>
    </source>
</evidence>
<keyword evidence="4 6" id="KW-1133">Transmembrane helix</keyword>
<keyword evidence="7" id="KW-0732">Signal</keyword>
<evidence type="ECO:0000256" key="5">
    <source>
        <dbReference type="ARBA" id="ARBA00023136"/>
    </source>
</evidence>
<dbReference type="PANTHER" id="PTHR32234:SF3">
    <property type="entry name" value="SUPPRESSION OF COPPER SENSITIVITY PROTEIN"/>
    <property type="match status" value="1"/>
</dbReference>
<dbReference type="CDD" id="cd02953">
    <property type="entry name" value="DsbDgamma"/>
    <property type="match status" value="1"/>
</dbReference>
<dbReference type="EMBL" id="JAKLWS010000005">
    <property type="protein sequence ID" value="MCG2588175.1"/>
    <property type="molecule type" value="Genomic_DNA"/>
</dbReference>
<dbReference type="Gene3D" id="3.40.30.10">
    <property type="entry name" value="Glutaredoxin"/>
    <property type="match status" value="1"/>
</dbReference>
<feature type="transmembrane region" description="Helical" evidence="6">
    <location>
        <begin position="560"/>
        <end position="577"/>
    </location>
</feature>
<evidence type="ECO:0000256" key="4">
    <source>
        <dbReference type="ARBA" id="ARBA00022989"/>
    </source>
</evidence>
<reference evidence="10" key="2">
    <citation type="submission" date="2024-05" db="EMBL/GenBank/DDBJ databases">
        <title>Rhodohalobacter halophilus gen. nov., sp. nov., a moderately halophilic member of the family Balneolaceae.</title>
        <authorList>
            <person name="Xia J."/>
        </authorList>
    </citation>
    <scope>NUCLEOTIDE SEQUENCE</scope>
    <source>
        <strain evidence="10">WB101</strain>
    </source>
</reference>
<dbReference type="RefSeq" id="WP_237853019.1">
    <property type="nucleotide sequence ID" value="NZ_JAKLWS010000005.1"/>
</dbReference>
<evidence type="ECO:0000259" key="8">
    <source>
        <dbReference type="Pfam" id="PF02683"/>
    </source>
</evidence>
<organism evidence="10 11">
    <name type="scientific">Rhodohalobacter sulfatireducens</name>
    <dbReference type="NCBI Taxonomy" id="2911366"/>
    <lineage>
        <taxon>Bacteria</taxon>
        <taxon>Pseudomonadati</taxon>
        <taxon>Balneolota</taxon>
        <taxon>Balneolia</taxon>
        <taxon>Balneolales</taxon>
        <taxon>Balneolaceae</taxon>
        <taxon>Rhodohalobacter</taxon>
    </lineage>
</organism>
<name>A0ABS9KBD9_9BACT</name>
<keyword evidence="2 6" id="KW-0812">Transmembrane</keyword>
<sequence length="722" mass="80050">MKNKLGFLLLLLFISLFTGIQQSEAYQVKTDHAEVKLISEQSAIVPGETFWIGIEMDIQEGWYVYYRNPADSGMPLTVEWTHEEDFNISDIKWPYPQWKDAPGGLTSYAYEDSMLYMMEATAPEGLDPGDKTTLQVAADWLICEMVCIPENADLELTLDVAEEPTFNEEHLTLFSQMREKLPADLDFWESFAEVNGDTITLKLTTDAFELPQYENVIYFSNEKGEIENGADQPYTVENDTLTMKLQKSVYKPDAVNRVWGLVYNEEGWDESGRTKAMTVDINLGGEESIASTATDPVLSQSFLLILGFAFLGGMILNLMPCVFPILSIKVMNFLQVSGDNPKKAKIHGWVFGAGVLVSFLILAGSLLLLRAGGQELGWGFQLQSPPFIAFLTFLMFGLGLNLMGVFEIGNSLMNVAGSAQTGEGLKGSFFSGVLATVLATPCTAPFMGTALGAAITMPALSALLVFAVLGFGMAAPYILLSSFPALMKKLPKPGAWMETFKQFMAFPLFATAIWLAWVFGQQVGIDGLTNLLIGLLLLSMGIWILNRWKATQISNVSRIVSRAFVILLVTGGFFISASSNTKQQTSGTTSAQTDQYGIEWQSYTEAKLEQHLAENRNVFLDFTAAWCITCKANERVVFSSEDVKEKFRDLDFVMMKADWTNRNPEITRALESFGRNGVPLYVIYNEDLEEPMILPELLTPGIVMDALDDLPQDNQSLSMKDS</sequence>
<feature type="transmembrane region" description="Helical" evidence="6">
    <location>
        <begin position="387"/>
        <end position="406"/>
    </location>
</feature>
<dbReference type="SUPFAM" id="SSF52833">
    <property type="entry name" value="Thioredoxin-like"/>
    <property type="match status" value="1"/>
</dbReference>
<evidence type="ECO:0000256" key="7">
    <source>
        <dbReference type="SAM" id="SignalP"/>
    </source>
</evidence>
<keyword evidence="11" id="KW-1185">Reference proteome</keyword>
<feature type="domain" description="Thiol:disulfide interchange protein DsbD N-terminal" evidence="9">
    <location>
        <begin position="35"/>
        <end position="157"/>
    </location>
</feature>
<feature type="transmembrane region" description="Helical" evidence="6">
    <location>
        <begin position="427"/>
        <end position="447"/>
    </location>
</feature>
<comment type="caution">
    <text evidence="10">The sequence shown here is derived from an EMBL/GenBank/DDBJ whole genome shotgun (WGS) entry which is preliminary data.</text>
</comment>
<evidence type="ECO:0000256" key="3">
    <source>
        <dbReference type="ARBA" id="ARBA00022748"/>
    </source>
</evidence>
<evidence type="ECO:0000313" key="10">
    <source>
        <dbReference type="EMBL" id="MCG2588175.1"/>
    </source>
</evidence>
<feature type="signal peptide" evidence="7">
    <location>
        <begin position="1"/>
        <end position="25"/>
    </location>
</feature>
<comment type="subcellular location">
    <subcellularLocation>
        <location evidence="1">Membrane</location>
        <topology evidence="1">Multi-pass membrane protein</topology>
    </subcellularLocation>
</comment>
<feature type="transmembrane region" description="Helical" evidence="6">
    <location>
        <begin position="346"/>
        <end position="367"/>
    </location>
</feature>
<evidence type="ECO:0000259" key="9">
    <source>
        <dbReference type="Pfam" id="PF11412"/>
    </source>
</evidence>
<feature type="transmembrane region" description="Helical" evidence="6">
    <location>
        <begin position="459"/>
        <end position="480"/>
    </location>
</feature>
<evidence type="ECO:0000256" key="6">
    <source>
        <dbReference type="SAM" id="Phobius"/>
    </source>
</evidence>
<gene>
    <name evidence="10" type="ORF">L6773_06330</name>
</gene>
<evidence type="ECO:0000256" key="2">
    <source>
        <dbReference type="ARBA" id="ARBA00022692"/>
    </source>
</evidence>
<feature type="chain" id="PRO_5045524631" evidence="7">
    <location>
        <begin position="26"/>
        <end position="722"/>
    </location>
</feature>
<dbReference type="Pfam" id="PF13899">
    <property type="entry name" value="Thioredoxin_7"/>
    <property type="match status" value="1"/>
</dbReference>
<keyword evidence="3" id="KW-0201">Cytochrome c-type biogenesis</keyword>
<dbReference type="InterPro" id="IPR035671">
    <property type="entry name" value="DsbD_gamma"/>
</dbReference>
<dbReference type="Proteomes" id="UP001165366">
    <property type="component" value="Unassembled WGS sequence"/>
</dbReference>
<feature type="domain" description="Cytochrome C biogenesis protein transmembrane" evidence="8">
    <location>
        <begin position="303"/>
        <end position="516"/>
    </location>
</feature>
<feature type="transmembrane region" description="Helical" evidence="6">
    <location>
        <begin position="531"/>
        <end position="548"/>
    </location>
</feature>
<reference evidence="10" key="1">
    <citation type="submission" date="2022-01" db="EMBL/GenBank/DDBJ databases">
        <authorList>
            <person name="Wang Y."/>
        </authorList>
    </citation>
    <scope>NUCLEOTIDE SEQUENCE</scope>
    <source>
        <strain evidence="10">WB101</strain>
    </source>
</reference>
<dbReference type="InterPro" id="IPR036249">
    <property type="entry name" value="Thioredoxin-like_sf"/>
</dbReference>
<accession>A0ABS9KBD9</accession>
<dbReference type="Pfam" id="PF02683">
    <property type="entry name" value="DsbD_TM"/>
    <property type="match status" value="1"/>
</dbReference>
<feature type="transmembrane region" description="Helical" evidence="6">
    <location>
        <begin position="500"/>
        <end position="519"/>
    </location>
</feature>
<dbReference type="InterPro" id="IPR028250">
    <property type="entry name" value="DsbDN"/>
</dbReference>
<proteinExistence type="predicted"/>
<dbReference type="Pfam" id="PF11412">
    <property type="entry name" value="DsbD_N"/>
    <property type="match status" value="1"/>
</dbReference>
<dbReference type="PANTHER" id="PTHR32234">
    <property type="entry name" value="THIOL:DISULFIDE INTERCHANGE PROTEIN DSBD"/>
    <property type="match status" value="1"/>
</dbReference>
<dbReference type="InterPro" id="IPR003834">
    <property type="entry name" value="Cyt_c_assmbl_TM_dom"/>
</dbReference>
<keyword evidence="5 6" id="KW-0472">Membrane</keyword>
<feature type="transmembrane region" description="Helical" evidence="6">
    <location>
        <begin position="302"/>
        <end position="326"/>
    </location>
</feature>
<protein>
    <submittedName>
        <fullName evidence="10">Thioredoxin family protein</fullName>
    </submittedName>
</protein>